<accession>A0AAV4NB84</accession>
<sequence>MRLVELWGKKVLRHHWSLTDSFRKSSMNDRVVQDLFLPSDPWNFPKFGESFVRGEYIIILFPECLRNGKCAS</sequence>
<dbReference type="Proteomes" id="UP001054945">
    <property type="component" value="Unassembled WGS sequence"/>
</dbReference>
<keyword evidence="2" id="KW-1185">Reference proteome</keyword>
<dbReference type="EMBL" id="BPLR01020620">
    <property type="protein sequence ID" value="GIX80729.1"/>
    <property type="molecule type" value="Genomic_DNA"/>
</dbReference>
<evidence type="ECO:0000313" key="1">
    <source>
        <dbReference type="EMBL" id="GIX80729.1"/>
    </source>
</evidence>
<evidence type="ECO:0008006" key="3">
    <source>
        <dbReference type="Google" id="ProtNLM"/>
    </source>
</evidence>
<dbReference type="AlphaFoldDB" id="A0AAV4NB84"/>
<comment type="caution">
    <text evidence="1">The sequence shown here is derived from an EMBL/GenBank/DDBJ whole genome shotgun (WGS) entry which is preliminary data.</text>
</comment>
<name>A0AAV4NB84_CAEEX</name>
<reference evidence="1 2" key="1">
    <citation type="submission" date="2021-06" db="EMBL/GenBank/DDBJ databases">
        <title>Caerostris extrusa draft genome.</title>
        <authorList>
            <person name="Kono N."/>
            <person name="Arakawa K."/>
        </authorList>
    </citation>
    <scope>NUCLEOTIDE SEQUENCE [LARGE SCALE GENOMIC DNA]</scope>
</reference>
<gene>
    <name evidence="1" type="ORF">CEXT_555911</name>
</gene>
<protein>
    <recommendedName>
        <fullName evidence="3">Ycf15</fullName>
    </recommendedName>
</protein>
<evidence type="ECO:0000313" key="2">
    <source>
        <dbReference type="Proteomes" id="UP001054945"/>
    </source>
</evidence>
<organism evidence="1 2">
    <name type="scientific">Caerostris extrusa</name>
    <name type="common">Bark spider</name>
    <name type="synonym">Caerostris bankana</name>
    <dbReference type="NCBI Taxonomy" id="172846"/>
    <lineage>
        <taxon>Eukaryota</taxon>
        <taxon>Metazoa</taxon>
        <taxon>Ecdysozoa</taxon>
        <taxon>Arthropoda</taxon>
        <taxon>Chelicerata</taxon>
        <taxon>Arachnida</taxon>
        <taxon>Araneae</taxon>
        <taxon>Araneomorphae</taxon>
        <taxon>Entelegynae</taxon>
        <taxon>Araneoidea</taxon>
        <taxon>Araneidae</taxon>
        <taxon>Caerostris</taxon>
    </lineage>
</organism>
<proteinExistence type="predicted"/>